<proteinExistence type="predicted"/>
<reference evidence="4" key="1">
    <citation type="submission" date="2011-05" db="EMBL/GenBank/DDBJ databases">
        <authorList>
            <person name="Richards S.R."/>
            <person name="Qu J."/>
            <person name="Jiang H."/>
            <person name="Jhangiani S.N."/>
            <person name="Agravi P."/>
            <person name="Goodspeed R."/>
            <person name="Gross S."/>
            <person name="Mandapat C."/>
            <person name="Jackson L."/>
            <person name="Mathew T."/>
            <person name="Pu L."/>
            <person name="Thornton R."/>
            <person name="Saada N."/>
            <person name="Wilczek-Boney K.B."/>
            <person name="Lee S."/>
            <person name="Kovar C."/>
            <person name="Wu Y."/>
            <person name="Scherer S.E."/>
            <person name="Worley K.C."/>
            <person name="Muzny D.M."/>
            <person name="Gibbs R."/>
        </authorList>
    </citation>
    <scope>NUCLEOTIDE SEQUENCE</scope>
    <source>
        <strain evidence="4">Brora</strain>
    </source>
</reference>
<evidence type="ECO:0000256" key="2">
    <source>
        <dbReference type="SAM" id="MobiDB-lite"/>
    </source>
</evidence>
<dbReference type="GO" id="GO:0006357">
    <property type="term" value="P:regulation of transcription by RNA polymerase II"/>
    <property type="evidence" value="ECO:0007669"/>
    <property type="project" value="InterPro"/>
</dbReference>
<name>T1JAH7_STRMM</name>
<dbReference type="EMBL" id="JH431998">
    <property type="status" value="NOT_ANNOTATED_CDS"/>
    <property type="molecule type" value="Genomic_DNA"/>
</dbReference>
<dbReference type="HOGENOM" id="CLU_1167148_0_0_1"/>
<feature type="coiled-coil region" evidence="1">
    <location>
        <begin position="85"/>
        <end position="119"/>
    </location>
</feature>
<accession>T1JAH7</accession>
<sequence length="238" mass="25409">MNSRSWDSSSSSSSNSSDSCSHASVSSHSDSRLTVADILSSMANGEVITPTTARVGRLWSEGRGGGGKEMITGPFLDLMDGIGHLDGFVLETDDLEEQREILQKEIGDLKSQKEQLQFVLQAHRCIYKNNNNNKLNNNNINNAKSSPVSLPSRPTSLHLAPNSTSLRLNTSVDITGVPISTPSNGMFNFDALMDGGTGLTPISSGLTPIISTCSSQQRNCNVDMGSPESLNPPKLVSL</sequence>
<dbReference type="eggNOG" id="KOG1414">
    <property type="taxonomic scope" value="Eukaryota"/>
</dbReference>
<protein>
    <submittedName>
        <fullName evidence="3">Uncharacterized protein</fullName>
    </submittedName>
</protein>
<dbReference type="GO" id="GO:0003700">
    <property type="term" value="F:DNA-binding transcription factor activity"/>
    <property type="evidence" value="ECO:0007669"/>
    <property type="project" value="InterPro"/>
</dbReference>
<dbReference type="InterPro" id="IPR000837">
    <property type="entry name" value="AP-1"/>
</dbReference>
<evidence type="ECO:0000256" key="1">
    <source>
        <dbReference type="SAM" id="Coils"/>
    </source>
</evidence>
<reference evidence="3" key="2">
    <citation type="submission" date="2015-02" db="UniProtKB">
        <authorList>
            <consortium name="EnsemblMetazoa"/>
        </authorList>
    </citation>
    <scope>IDENTIFICATION</scope>
</reference>
<dbReference type="OMA" id="MFVISLE"/>
<organism evidence="3 4">
    <name type="scientific">Strigamia maritima</name>
    <name type="common">European centipede</name>
    <name type="synonym">Geophilus maritimus</name>
    <dbReference type="NCBI Taxonomy" id="126957"/>
    <lineage>
        <taxon>Eukaryota</taxon>
        <taxon>Metazoa</taxon>
        <taxon>Ecdysozoa</taxon>
        <taxon>Arthropoda</taxon>
        <taxon>Myriapoda</taxon>
        <taxon>Chilopoda</taxon>
        <taxon>Pleurostigmophora</taxon>
        <taxon>Geophilomorpha</taxon>
        <taxon>Linotaeniidae</taxon>
        <taxon>Strigamia</taxon>
    </lineage>
</organism>
<dbReference type="GO" id="GO:0003677">
    <property type="term" value="F:DNA binding"/>
    <property type="evidence" value="ECO:0007669"/>
    <property type="project" value="InterPro"/>
</dbReference>
<evidence type="ECO:0000313" key="4">
    <source>
        <dbReference type="Proteomes" id="UP000014500"/>
    </source>
</evidence>
<feature type="region of interest" description="Disordered" evidence="2">
    <location>
        <begin position="1"/>
        <end position="26"/>
    </location>
</feature>
<dbReference type="PRINTS" id="PR00042">
    <property type="entry name" value="LEUZIPPRFOS"/>
</dbReference>
<dbReference type="EnsemblMetazoa" id="SMAR010745-RA">
    <property type="protein sequence ID" value="SMAR010745-PA"/>
    <property type="gene ID" value="SMAR010745"/>
</dbReference>
<evidence type="ECO:0000313" key="3">
    <source>
        <dbReference type="EnsemblMetazoa" id="SMAR010745-PA"/>
    </source>
</evidence>
<dbReference type="Proteomes" id="UP000014500">
    <property type="component" value="Unassembled WGS sequence"/>
</dbReference>
<dbReference type="AlphaFoldDB" id="T1JAH7"/>
<keyword evidence="4" id="KW-1185">Reference proteome</keyword>
<dbReference type="STRING" id="126957.T1JAH7"/>
<keyword evidence="1" id="KW-0175">Coiled coil</keyword>
<dbReference type="PhylomeDB" id="T1JAH7"/>